<proteinExistence type="predicted"/>
<organism evidence="1 2">
    <name type="scientific">Selenomonas ruminantium</name>
    <dbReference type="NCBI Taxonomy" id="971"/>
    <lineage>
        <taxon>Bacteria</taxon>
        <taxon>Bacillati</taxon>
        <taxon>Bacillota</taxon>
        <taxon>Negativicutes</taxon>
        <taxon>Selenomonadales</taxon>
        <taxon>Selenomonadaceae</taxon>
        <taxon>Selenomonas</taxon>
    </lineage>
</organism>
<dbReference type="EMBL" id="FRBC01000010">
    <property type="protein sequence ID" value="SHK63785.1"/>
    <property type="molecule type" value="Genomic_DNA"/>
</dbReference>
<name>A0A1M6U3C9_SELRU</name>
<dbReference type="AlphaFoldDB" id="A0A1M6U3C9"/>
<accession>A0A1M6U3C9</accession>
<sequence>MHSPLSFYHGKGSYSYLNPTPNPEAFQPRDYLFFRDNKRDCCT</sequence>
<dbReference type="Proteomes" id="UP000184263">
    <property type="component" value="Unassembled WGS sequence"/>
</dbReference>
<gene>
    <name evidence="1" type="ORF">SAMN05216582_11070</name>
</gene>
<evidence type="ECO:0000313" key="1">
    <source>
        <dbReference type="EMBL" id="SHK63785.1"/>
    </source>
</evidence>
<reference evidence="1 2" key="1">
    <citation type="submission" date="2016-11" db="EMBL/GenBank/DDBJ databases">
        <authorList>
            <person name="Jaros S."/>
            <person name="Januszkiewicz K."/>
            <person name="Wedrychowicz H."/>
        </authorList>
    </citation>
    <scope>NUCLEOTIDE SEQUENCE [LARGE SCALE GENOMIC DNA]</scope>
    <source>
        <strain evidence="1 2">HD4</strain>
    </source>
</reference>
<evidence type="ECO:0000313" key="2">
    <source>
        <dbReference type="Proteomes" id="UP000184263"/>
    </source>
</evidence>
<protein>
    <submittedName>
        <fullName evidence="1">Uncharacterized protein</fullName>
    </submittedName>
</protein>